<evidence type="ECO:0000313" key="5">
    <source>
        <dbReference type="Proteomes" id="UP001269267"/>
    </source>
</evidence>
<keyword evidence="5" id="KW-1185">Reference proteome</keyword>
<name>A0ABU1GGF3_9GAMM</name>
<feature type="region of interest" description="Disordered" evidence="2">
    <location>
        <begin position="1"/>
        <end position="32"/>
    </location>
</feature>
<dbReference type="InterPro" id="IPR044016">
    <property type="entry name" value="Big_13"/>
</dbReference>
<feature type="region of interest" description="Disordered" evidence="2">
    <location>
        <begin position="685"/>
        <end position="721"/>
    </location>
</feature>
<feature type="compositionally biased region" description="Pro residues" evidence="2">
    <location>
        <begin position="687"/>
        <end position="703"/>
    </location>
</feature>
<dbReference type="PROSITE" id="PS50268">
    <property type="entry name" value="CADHERIN_2"/>
    <property type="match status" value="1"/>
</dbReference>
<dbReference type="InterPro" id="IPR018511">
    <property type="entry name" value="Hemolysin-typ_Ca-bd_CS"/>
</dbReference>
<evidence type="ECO:0000313" key="4">
    <source>
        <dbReference type="EMBL" id="MDR5876558.1"/>
    </source>
</evidence>
<dbReference type="InterPro" id="IPR039005">
    <property type="entry name" value="CSPG_rpt"/>
</dbReference>
<feature type="compositionally biased region" description="Polar residues" evidence="2">
    <location>
        <begin position="65"/>
        <end position="75"/>
    </location>
</feature>
<sequence>MALSIDDVEFQNITAPNTPPTFDQDSDNNGVLSGAEAGGTANLTMAEDSGALGLINFLQVDDPDGSQTLTWSENGTDGPDNGSLEIESGTVNTPATDEKPFNAIYTPNTDFNGTDTFSIDVSDGTDTDTLQMTVTVTDAPDVTSVDVADGTYGLGDDVTVSVTFDEAVTVVTGTPTIDINVGGNIRTVDLDRGDGTTTLSGTYTIQSDDDADSIAIDFNAVSGEIVDNDGDGNSADLSHDAINDSGVTVDVSAPTISAVSIPNASARVGDAVTVSITAGEVGLSLDTGTVNGVPLTGFSDDGGGNYSATYTVQEGDADRAAGDDIPVNVILSDAAGNLSTPYNTSISQGGDAIDANSPNVGLPVLDAASDSGTSDSDNITDTATPTISGSTESGAAVTVRVDGSSVGTTTADGAGDWNFTFADGDLSEGANTVDILANDAAGNTSDDSGDLTLTLDTTAPVLGDDTSASVQENDPAGVLTGVNGAGDNVTDNDTGADTTAPVAAVNGNADAVDSAVAGDNGGLFTVADDGSVRFDPNGDFDALATGDSETTGVTLTIRDAAGNTNTSTLSAQVTGANTAPTLTIGSAPTVNTGRTTTLDTTLLNGTDPDDDVADLIFILGSVPGSGTLELSGTALGVNDRFTQQELIDGDLTFTAGSSTGDVSFDVFLVDDDFGSSPDATVTVKVTAPPPPPPTSPDPEPEPSPDTIDGAPATVTSTVDPNTGNAITEFVILPVTDGTRVNEDDATNDVDVDLSDRVRASISENLGLIATRRLDSSRDDLRTLINRPENEGDTDGPNSREVGDFLGAVSPSSDIVTVTPTRSGDATGDERVTVLVAPTDEDDTTPVVVVDARQMDTGDTSPSVDITGAGSIVVRGSGTFRGNEELADGGAPDVDNVLGDNNAQTLFFGPGDDIIRGGGGNDVVGSAGGDDRLFGNSGDDELSGGAGADLLHGGRDTDVVRYEGNRDDYLITQDHSVITVQARNDSSDTDTLVNVESLAFADGEESITYDDDLSWITGLYDQVLGRQADVDGIQYWAQQHAEGLGKSDMARLFMTSAEASQSLDVQDDGIEGVVDTLYASLLGREADASGKAYWVDQLESGASLGDVVGGFMVSEEMRTHDLDATQWDFIA</sequence>
<dbReference type="Pfam" id="PF16184">
    <property type="entry name" value="Cadherin_3"/>
    <property type="match status" value="1"/>
</dbReference>
<dbReference type="Pfam" id="PF00353">
    <property type="entry name" value="HemolysinCabind"/>
    <property type="match status" value="1"/>
</dbReference>
<dbReference type="Gene3D" id="1.10.3130.20">
    <property type="entry name" value="Phycobilisome linker domain"/>
    <property type="match status" value="1"/>
</dbReference>
<comment type="caution">
    <text evidence="4">The sequence shown here is derived from an EMBL/GenBank/DDBJ whole genome shotgun (WGS) entry which is preliminary data.</text>
</comment>
<evidence type="ECO:0000256" key="2">
    <source>
        <dbReference type="SAM" id="MobiDB-lite"/>
    </source>
</evidence>
<evidence type="ECO:0000259" key="3">
    <source>
        <dbReference type="PROSITE" id="PS50268"/>
    </source>
</evidence>
<dbReference type="InterPro" id="IPR011049">
    <property type="entry name" value="Serralysin-like_metalloprot_C"/>
</dbReference>
<protein>
    <submittedName>
        <fullName evidence="4">DUF4214 domain-containing protein</fullName>
    </submittedName>
</protein>
<gene>
    <name evidence="4" type="ORF">QC815_16740</name>
</gene>
<dbReference type="Proteomes" id="UP001269267">
    <property type="component" value="Unassembled WGS sequence"/>
</dbReference>
<dbReference type="RefSeq" id="WP_310541141.1">
    <property type="nucleotide sequence ID" value="NZ_JARWAI010000016.1"/>
</dbReference>
<dbReference type="Pfam" id="PF13946">
    <property type="entry name" value="DUF4214"/>
    <property type="match status" value="2"/>
</dbReference>
<feature type="compositionally biased region" description="Polar residues" evidence="2">
    <location>
        <begin position="379"/>
        <end position="391"/>
    </location>
</feature>
<organism evidence="4 5">
    <name type="scientific">Vreelandella gomseomensis</name>
    <dbReference type="NCBI Taxonomy" id="370766"/>
    <lineage>
        <taxon>Bacteria</taxon>
        <taxon>Pseudomonadati</taxon>
        <taxon>Pseudomonadota</taxon>
        <taxon>Gammaproteobacteria</taxon>
        <taxon>Oceanospirillales</taxon>
        <taxon>Halomonadaceae</taxon>
        <taxon>Vreelandella</taxon>
    </lineage>
</organism>
<dbReference type="InterPro" id="IPR025282">
    <property type="entry name" value="DUF4214"/>
</dbReference>
<dbReference type="PROSITE" id="PS51854">
    <property type="entry name" value="CSPG"/>
    <property type="match status" value="1"/>
</dbReference>
<dbReference type="InterPro" id="IPR001343">
    <property type="entry name" value="Hemolysn_Ca-bd"/>
</dbReference>
<dbReference type="InterPro" id="IPR002126">
    <property type="entry name" value="Cadherin-like_dom"/>
</dbReference>
<dbReference type="Pfam" id="PF19077">
    <property type="entry name" value="Big_13"/>
    <property type="match status" value="1"/>
</dbReference>
<dbReference type="InterPro" id="IPR038255">
    <property type="entry name" value="PBS_linker_sf"/>
</dbReference>
<dbReference type="SUPFAM" id="SSF51120">
    <property type="entry name" value="beta-Roll"/>
    <property type="match status" value="1"/>
</dbReference>
<dbReference type="Pfam" id="PF17963">
    <property type="entry name" value="Big_9"/>
    <property type="match status" value="1"/>
</dbReference>
<feature type="region of interest" description="Disordered" evidence="2">
    <location>
        <begin position="65"/>
        <end position="98"/>
    </location>
</feature>
<proteinExistence type="predicted"/>
<accession>A0ABU1GGF3</accession>
<keyword evidence="1" id="KW-0106">Calcium</keyword>
<dbReference type="EMBL" id="JARWAI010000016">
    <property type="protein sequence ID" value="MDR5876558.1"/>
    <property type="molecule type" value="Genomic_DNA"/>
</dbReference>
<dbReference type="PROSITE" id="PS00330">
    <property type="entry name" value="HEMOLYSIN_CALCIUM"/>
    <property type="match status" value="2"/>
</dbReference>
<reference evidence="4 5" key="1">
    <citation type="submission" date="2023-04" db="EMBL/GenBank/DDBJ databases">
        <title>A long-awaited taxogenomic arrangement of the family Halomonadaceae.</title>
        <authorList>
            <person name="De La Haba R."/>
            <person name="Chuvochina M."/>
            <person name="Wittouck S."/>
            <person name="Arahal D.R."/>
            <person name="Sanchez-Porro C."/>
            <person name="Hugenholtz P."/>
            <person name="Ventosa A."/>
        </authorList>
    </citation>
    <scope>NUCLEOTIDE SEQUENCE [LARGE SCALE GENOMIC DNA]</scope>
    <source>
        <strain evidence="4 5">DSM 18042</strain>
    </source>
</reference>
<dbReference type="PRINTS" id="PR00313">
    <property type="entry name" value="CABNDNGRPT"/>
</dbReference>
<evidence type="ECO:0000256" key="1">
    <source>
        <dbReference type="ARBA" id="ARBA00022837"/>
    </source>
</evidence>
<dbReference type="InterPro" id="IPR013783">
    <property type="entry name" value="Ig-like_fold"/>
</dbReference>
<feature type="compositionally biased region" description="Polar residues" evidence="2">
    <location>
        <begin position="11"/>
        <end position="31"/>
    </location>
</feature>
<feature type="domain" description="Cadherin" evidence="3">
    <location>
        <begin position="462"/>
        <end position="590"/>
    </location>
</feature>
<dbReference type="Gene3D" id="2.60.40.10">
    <property type="entry name" value="Immunoglobulins"/>
    <property type="match status" value="1"/>
</dbReference>
<feature type="region of interest" description="Disordered" evidence="2">
    <location>
        <begin position="369"/>
        <end position="391"/>
    </location>
</feature>